<dbReference type="InterPro" id="IPR053313">
    <property type="entry name" value="RGF"/>
</dbReference>
<sequence length="162" mass="18535">MGTWELPPISSVLFSRVQHQAPACRSLAVFDHENSSQIQLSGKDMKAPGEEKIVVQRNFRVEYGEKTIHGANTMKLKNQKAYIVKEAEDIKGNEVKMTHFGKIFEDAAEKKEWKREGQLTLESPSKKAKKNTIFKKSDTIEDIVVMDYAQPRRKPPIHNKEP</sequence>
<dbReference type="InterPro" id="IPR049306">
    <property type="entry name" value="GLV1-2"/>
</dbReference>
<dbReference type="EMBL" id="OU503056">
    <property type="protein sequence ID" value="CAI9784457.1"/>
    <property type="molecule type" value="Genomic_DNA"/>
</dbReference>
<accession>A0AAD2AA97</accession>
<keyword evidence="2" id="KW-1185">Reference proteome</keyword>
<evidence type="ECO:0000313" key="2">
    <source>
        <dbReference type="Proteomes" id="UP000834106"/>
    </source>
</evidence>
<gene>
    <name evidence="1" type="ORF">FPE_LOCUS31887</name>
</gene>
<dbReference type="Pfam" id="PF21529">
    <property type="entry name" value="GLV1-2"/>
    <property type="match status" value="1"/>
</dbReference>
<reference evidence="1" key="1">
    <citation type="submission" date="2023-05" db="EMBL/GenBank/DDBJ databases">
        <authorList>
            <person name="Huff M."/>
        </authorList>
    </citation>
    <scope>NUCLEOTIDE SEQUENCE</scope>
</reference>
<dbReference type="AlphaFoldDB" id="A0AAD2AA97"/>
<proteinExistence type="predicted"/>
<dbReference type="PANTHER" id="PTHR34961">
    <property type="entry name" value="TRANSMEMBRANE PROTEIN"/>
    <property type="match status" value="1"/>
</dbReference>
<protein>
    <submittedName>
        <fullName evidence="1">Uncharacterized protein</fullName>
    </submittedName>
</protein>
<dbReference type="PANTHER" id="PTHR34961:SF7">
    <property type="entry name" value="TRANSMEMBRANE PROTEIN"/>
    <property type="match status" value="1"/>
</dbReference>
<name>A0AAD2AA97_9LAMI</name>
<evidence type="ECO:0000313" key="1">
    <source>
        <dbReference type="EMBL" id="CAI9784457.1"/>
    </source>
</evidence>
<dbReference type="Proteomes" id="UP000834106">
    <property type="component" value="Chromosome 21"/>
</dbReference>
<organism evidence="1 2">
    <name type="scientific">Fraxinus pennsylvanica</name>
    <dbReference type="NCBI Taxonomy" id="56036"/>
    <lineage>
        <taxon>Eukaryota</taxon>
        <taxon>Viridiplantae</taxon>
        <taxon>Streptophyta</taxon>
        <taxon>Embryophyta</taxon>
        <taxon>Tracheophyta</taxon>
        <taxon>Spermatophyta</taxon>
        <taxon>Magnoliopsida</taxon>
        <taxon>eudicotyledons</taxon>
        <taxon>Gunneridae</taxon>
        <taxon>Pentapetalae</taxon>
        <taxon>asterids</taxon>
        <taxon>lamiids</taxon>
        <taxon>Lamiales</taxon>
        <taxon>Oleaceae</taxon>
        <taxon>Oleeae</taxon>
        <taxon>Fraxinus</taxon>
    </lineage>
</organism>